<dbReference type="AlphaFoldDB" id="G5INF9"/>
<dbReference type="PANTHER" id="PTHR47053">
    <property type="entry name" value="MUREIN DD-ENDOPEPTIDASE MEPH-RELATED"/>
    <property type="match status" value="1"/>
</dbReference>
<dbReference type="InterPro" id="IPR051202">
    <property type="entry name" value="Peptidase_C40"/>
</dbReference>
<feature type="domain" description="NlpC/P60" evidence="5">
    <location>
        <begin position="168"/>
        <end position="290"/>
    </location>
</feature>
<keyword evidence="7" id="KW-1185">Reference proteome</keyword>
<comment type="similarity">
    <text evidence="1">Belongs to the peptidase C40 family.</text>
</comment>
<evidence type="ECO:0000256" key="1">
    <source>
        <dbReference type="ARBA" id="ARBA00007074"/>
    </source>
</evidence>
<dbReference type="Pfam" id="PF00877">
    <property type="entry name" value="NLPC_P60"/>
    <property type="match status" value="1"/>
</dbReference>
<dbReference type="SUPFAM" id="SSF54001">
    <property type="entry name" value="Cysteine proteinases"/>
    <property type="match status" value="1"/>
</dbReference>
<dbReference type="PATRIC" id="fig|742737.3.peg.5029"/>
<dbReference type="RefSeq" id="WP_006783025.1">
    <property type="nucleotide sequence ID" value="NZ_CP040506.1"/>
</dbReference>
<evidence type="ECO:0000313" key="6">
    <source>
        <dbReference type="EMBL" id="EHI57130.1"/>
    </source>
</evidence>
<dbReference type="HOGENOM" id="CLU_836129_0_0_9"/>
<proteinExistence type="inferred from homology"/>
<dbReference type="GO" id="GO:0006508">
    <property type="term" value="P:proteolysis"/>
    <property type="evidence" value="ECO:0007669"/>
    <property type="project" value="UniProtKB-KW"/>
</dbReference>
<sequence length="293" mass="32041">MVGIVKEPVIAVYEGPYTETLTKDGLMVSAIADEGLYGMIFGVTGEDEGGFTPVKTFYGYTGYVKTEDMLWIHARDGKAWDDSGLMVAGGRYTDVVSAPRVQGIRFQSLYRGSLVRVIELESEERGWAKVGLVDGSVGYMRNQYLWKKEFSQAGAWEPRLPQKAVEETSFREEVVKRAASYLGVQYRWGGRSTAGVDCSGLTSACYMLCGILIYRDARMVEGYPVHEIAASEMKPGDLLYFPGHIAMYLGNGSYIHATGRAGSGGVVINSLNPSAADYRSDLADSLYAVGSIF</sequence>
<reference evidence="6 7" key="1">
    <citation type="submission" date="2011-08" db="EMBL/GenBank/DDBJ databases">
        <title>The Genome Sequence of Clostridium hathewayi WAL-18680.</title>
        <authorList>
            <consortium name="The Broad Institute Genome Sequencing Platform"/>
            <person name="Earl A."/>
            <person name="Ward D."/>
            <person name="Feldgarden M."/>
            <person name="Gevers D."/>
            <person name="Finegold S.M."/>
            <person name="Summanen P.H."/>
            <person name="Molitoris D.R."/>
            <person name="Song M."/>
            <person name="Daigneault M."/>
            <person name="Allen-Vercoe E."/>
            <person name="Young S.K."/>
            <person name="Zeng Q."/>
            <person name="Gargeya S."/>
            <person name="Fitzgerald M."/>
            <person name="Haas B."/>
            <person name="Abouelleil A."/>
            <person name="Alvarado L."/>
            <person name="Arachchi H.M."/>
            <person name="Berlin A."/>
            <person name="Brown A."/>
            <person name="Chapman S.B."/>
            <person name="Chen Z."/>
            <person name="Dunbar C."/>
            <person name="Freedman E."/>
            <person name="Gearin G."/>
            <person name="Gellesch M."/>
            <person name="Goldberg J."/>
            <person name="Griggs A."/>
            <person name="Gujja S."/>
            <person name="Heiman D."/>
            <person name="Howarth C."/>
            <person name="Larson L."/>
            <person name="Lui A."/>
            <person name="MacDonald P.J.P."/>
            <person name="Montmayeur A."/>
            <person name="Murphy C."/>
            <person name="Neiman D."/>
            <person name="Pearson M."/>
            <person name="Priest M."/>
            <person name="Roberts A."/>
            <person name="Saif S."/>
            <person name="Shea T."/>
            <person name="Shenoy N."/>
            <person name="Sisk P."/>
            <person name="Stolte C."/>
            <person name="Sykes S."/>
            <person name="Wortman J."/>
            <person name="Nusbaum C."/>
            <person name="Birren B."/>
        </authorList>
    </citation>
    <scope>NUCLEOTIDE SEQUENCE [LARGE SCALE GENOMIC DNA]</scope>
    <source>
        <strain evidence="6 7">WAL-18680</strain>
    </source>
</reference>
<dbReference type="MEROPS" id="C40.001"/>
<keyword evidence="3" id="KW-0378">Hydrolase</keyword>
<evidence type="ECO:0000313" key="7">
    <source>
        <dbReference type="Proteomes" id="UP000005384"/>
    </source>
</evidence>
<dbReference type="Proteomes" id="UP000005384">
    <property type="component" value="Unassembled WGS sequence"/>
</dbReference>
<dbReference type="GO" id="GO:0008234">
    <property type="term" value="F:cysteine-type peptidase activity"/>
    <property type="evidence" value="ECO:0007669"/>
    <property type="project" value="UniProtKB-KW"/>
</dbReference>
<evidence type="ECO:0000256" key="2">
    <source>
        <dbReference type="ARBA" id="ARBA00022670"/>
    </source>
</evidence>
<comment type="caution">
    <text evidence="6">The sequence shown here is derived from an EMBL/GenBank/DDBJ whole genome shotgun (WGS) entry which is preliminary data.</text>
</comment>
<accession>G5INF9</accession>
<gene>
    <name evidence="6" type="ORF">HMPREF9473_05037</name>
</gene>
<protein>
    <recommendedName>
        <fullName evidence="5">NlpC/P60 domain-containing protein</fullName>
    </recommendedName>
</protein>
<dbReference type="PROSITE" id="PS51935">
    <property type="entry name" value="NLPC_P60"/>
    <property type="match status" value="1"/>
</dbReference>
<evidence type="ECO:0000256" key="3">
    <source>
        <dbReference type="ARBA" id="ARBA00022801"/>
    </source>
</evidence>
<dbReference type="InterPro" id="IPR000064">
    <property type="entry name" value="NLP_P60_dom"/>
</dbReference>
<dbReference type="Gene3D" id="2.30.30.40">
    <property type="entry name" value="SH3 Domains"/>
    <property type="match status" value="1"/>
</dbReference>
<dbReference type="EMBL" id="ADLN01000127">
    <property type="protein sequence ID" value="EHI57130.1"/>
    <property type="molecule type" value="Genomic_DNA"/>
</dbReference>
<keyword evidence="4" id="KW-0788">Thiol protease</keyword>
<dbReference type="Gene3D" id="3.90.1720.10">
    <property type="entry name" value="endopeptidase domain like (from Nostoc punctiforme)"/>
    <property type="match status" value="1"/>
</dbReference>
<dbReference type="InterPro" id="IPR038765">
    <property type="entry name" value="Papain-like_cys_pep_sf"/>
</dbReference>
<name>G5INF9_9FIRM</name>
<evidence type="ECO:0000259" key="5">
    <source>
        <dbReference type="PROSITE" id="PS51935"/>
    </source>
</evidence>
<keyword evidence="2" id="KW-0645">Protease</keyword>
<evidence type="ECO:0000256" key="4">
    <source>
        <dbReference type="ARBA" id="ARBA00022807"/>
    </source>
</evidence>
<dbReference type="PANTHER" id="PTHR47053:SF1">
    <property type="entry name" value="MUREIN DD-ENDOPEPTIDASE MEPH-RELATED"/>
    <property type="match status" value="1"/>
</dbReference>
<organism evidence="6 7">
    <name type="scientific">Hungatella hathewayi WAL-18680</name>
    <dbReference type="NCBI Taxonomy" id="742737"/>
    <lineage>
        <taxon>Bacteria</taxon>
        <taxon>Bacillati</taxon>
        <taxon>Bacillota</taxon>
        <taxon>Clostridia</taxon>
        <taxon>Lachnospirales</taxon>
        <taxon>Lachnospiraceae</taxon>
        <taxon>Hungatella</taxon>
    </lineage>
</organism>